<keyword evidence="2" id="KW-1185">Reference proteome</keyword>
<dbReference type="EMBL" id="PGFG01000001">
    <property type="protein sequence ID" value="PJJ76793.1"/>
    <property type="molecule type" value="Genomic_DNA"/>
</dbReference>
<dbReference type="Proteomes" id="UP000230000">
    <property type="component" value="Unassembled WGS sequence"/>
</dbReference>
<dbReference type="AlphaFoldDB" id="A0A2M9CY71"/>
<organism evidence="1 2">
    <name type="scientific">Thermoflavifilum aggregans</name>
    <dbReference type="NCBI Taxonomy" id="454188"/>
    <lineage>
        <taxon>Bacteria</taxon>
        <taxon>Pseudomonadati</taxon>
        <taxon>Bacteroidota</taxon>
        <taxon>Chitinophagia</taxon>
        <taxon>Chitinophagales</taxon>
        <taxon>Chitinophagaceae</taxon>
        <taxon>Thermoflavifilum</taxon>
    </lineage>
</organism>
<accession>A0A2M9CY71</accession>
<sequence>MRDLRGKIKNFNESEKNAYKTYKIKMRIVLADLTLIPDIPGMSFIQKTYIMLTHQTDIWLCAGIPFIFVKRRSFNLK</sequence>
<evidence type="ECO:0000313" key="1">
    <source>
        <dbReference type="EMBL" id="PJJ76793.1"/>
    </source>
</evidence>
<name>A0A2M9CY71_9BACT</name>
<proteinExistence type="predicted"/>
<comment type="caution">
    <text evidence="1">The sequence shown here is derived from an EMBL/GenBank/DDBJ whole genome shotgun (WGS) entry which is preliminary data.</text>
</comment>
<evidence type="ECO:0000313" key="2">
    <source>
        <dbReference type="Proteomes" id="UP000230000"/>
    </source>
</evidence>
<reference evidence="1 2" key="1">
    <citation type="submission" date="2017-11" db="EMBL/GenBank/DDBJ databases">
        <title>Genomic Encyclopedia of Archaeal and Bacterial Type Strains, Phase II (KMG-II): From Individual Species to Whole Genera.</title>
        <authorList>
            <person name="Goeker M."/>
        </authorList>
    </citation>
    <scope>NUCLEOTIDE SEQUENCE [LARGE SCALE GENOMIC DNA]</scope>
    <source>
        <strain evidence="1 2">DSM 27268</strain>
    </source>
</reference>
<gene>
    <name evidence="1" type="ORF">BXY57_2426</name>
</gene>
<protein>
    <submittedName>
        <fullName evidence="1">Uncharacterized protein</fullName>
    </submittedName>
</protein>